<comment type="caution">
    <text evidence="1">The sequence shown here is derived from an EMBL/GenBank/DDBJ whole genome shotgun (WGS) entry which is preliminary data.</text>
</comment>
<name>A0A5C8ZAM5_9GAMM</name>
<evidence type="ECO:0000313" key="1">
    <source>
        <dbReference type="EMBL" id="TXR54203.1"/>
    </source>
</evidence>
<dbReference type="Pfam" id="PF13432">
    <property type="entry name" value="TPR_16"/>
    <property type="match status" value="1"/>
</dbReference>
<organism evidence="1 2">
    <name type="scientific">Reinekea thalattae</name>
    <dbReference type="NCBI Taxonomy" id="2593301"/>
    <lineage>
        <taxon>Bacteria</taxon>
        <taxon>Pseudomonadati</taxon>
        <taxon>Pseudomonadota</taxon>
        <taxon>Gammaproteobacteria</taxon>
        <taxon>Oceanospirillales</taxon>
        <taxon>Saccharospirillaceae</taxon>
        <taxon>Reinekea</taxon>
    </lineage>
</organism>
<dbReference type="EMBL" id="VKAD01000001">
    <property type="protein sequence ID" value="TXR54203.1"/>
    <property type="molecule type" value="Genomic_DNA"/>
</dbReference>
<dbReference type="RefSeq" id="WP_147713601.1">
    <property type="nucleotide sequence ID" value="NZ_VKAD01000001.1"/>
</dbReference>
<keyword evidence="2" id="KW-1185">Reference proteome</keyword>
<dbReference type="Proteomes" id="UP000321764">
    <property type="component" value="Unassembled WGS sequence"/>
</dbReference>
<reference evidence="1 2" key="1">
    <citation type="submission" date="2019-07" db="EMBL/GenBank/DDBJ databases">
        <title>Reinekea sp. strain SSH23 genome sequencing and assembly.</title>
        <authorList>
            <person name="Kim I."/>
        </authorList>
    </citation>
    <scope>NUCLEOTIDE SEQUENCE [LARGE SCALE GENOMIC DNA]</scope>
    <source>
        <strain evidence="1 2">SSH23</strain>
    </source>
</reference>
<evidence type="ECO:0000313" key="2">
    <source>
        <dbReference type="Proteomes" id="UP000321764"/>
    </source>
</evidence>
<dbReference type="InterPro" id="IPR011990">
    <property type="entry name" value="TPR-like_helical_dom_sf"/>
</dbReference>
<dbReference type="SUPFAM" id="SSF48452">
    <property type="entry name" value="TPR-like"/>
    <property type="match status" value="1"/>
</dbReference>
<proteinExistence type="predicted"/>
<dbReference type="Gene3D" id="1.25.40.10">
    <property type="entry name" value="Tetratricopeptide repeat domain"/>
    <property type="match status" value="1"/>
</dbReference>
<dbReference type="AlphaFoldDB" id="A0A5C8ZAM5"/>
<accession>A0A5C8ZAM5</accession>
<protein>
    <submittedName>
        <fullName evidence="1">Tetratricopeptide repeat protein</fullName>
    </submittedName>
</protein>
<gene>
    <name evidence="1" type="ORF">FME95_06610</name>
</gene>
<sequence length="92" mass="10650">MTLNQRNISSYIEKELAKGAELQQAGKFDLAETVYKELLIKHPEVAEGWFHLGMIAYHFKRPDIAIRFISKAAHFDKKMRNTIARFLKSLVS</sequence>